<feature type="chain" id="PRO_5001804493" description="Outer membrane protein beta-barrel domain-containing protein" evidence="1">
    <location>
        <begin position="26"/>
        <end position="221"/>
    </location>
</feature>
<protein>
    <recommendedName>
        <fullName evidence="4">Outer membrane protein beta-barrel domain-containing protein</fullName>
    </recommendedName>
</protein>
<evidence type="ECO:0008006" key="4">
    <source>
        <dbReference type="Google" id="ProtNLM"/>
    </source>
</evidence>
<dbReference type="EMBL" id="JPRJ01000015">
    <property type="protein sequence ID" value="KFF28655.1"/>
    <property type="molecule type" value="Genomic_DNA"/>
</dbReference>
<organism evidence="2 3">
    <name type="scientific">Chryseobacterium piperi</name>
    <dbReference type="NCBI Taxonomy" id="558152"/>
    <lineage>
        <taxon>Bacteria</taxon>
        <taxon>Pseudomonadati</taxon>
        <taxon>Bacteroidota</taxon>
        <taxon>Flavobacteriia</taxon>
        <taxon>Flavobacteriales</taxon>
        <taxon>Weeksellaceae</taxon>
        <taxon>Chryseobacterium group</taxon>
        <taxon>Chryseobacterium</taxon>
    </lineage>
</organism>
<evidence type="ECO:0000313" key="3">
    <source>
        <dbReference type="Proteomes" id="UP000028709"/>
    </source>
</evidence>
<dbReference type="STRING" id="558152.IQ37_09705"/>
<dbReference type="Proteomes" id="UP000028709">
    <property type="component" value="Unassembled WGS sequence"/>
</dbReference>
<keyword evidence="3" id="KW-1185">Reference proteome</keyword>
<dbReference type="KEGG" id="cpip:CJF12_00805"/>
<name>A0A086BI91_9FLAO</name>
<dbReference type="OrthoDB" id="703188at2"/>
<gene>
    <name evidence="2" type="ORF">IQ37_09705</name>
</gene>
<feature type="signal peptide" evidence="1">
    <location>
        <begin position="1"/>
        <end position="25"/>
    </location>
</feature>
<proteinExistence type="predicted"/>
<dbReference type="RefSeq" id="WP_034684288.1">
    <property type="nucleotide sequence ID" value="NZ_CP023049.2"/>
</dbReference>
<evidence type="ECO:0000313" key="2">
    <source>
        <dbReference type="EMBL" id="KFF28655.1"/>
    </source>
</evidence>
<dbReference type="eggNOG" id="ENOG5030V0W">
    <property type="taxonomic scope" value="Bacteria"/>
</dbReference>
<evidence type="ECO:0000256" key="1">
    <source>
        <dbReference type="SAM" id="SignalP"/>
    </source>
</evidence>
<keyword evidence="1" id="KW-0732">Signal</keyword>
<reference evidence="2 3" key="1">
    <citation type="submission" date="2014-07" db="EMBL/GenBank/DDBJ databases">
        <title>Genome of Chryseobacterium piperi CTM.</title>
        <authorList>
            <person name="Pipes S.E."/>
            <person name="Stropko S.J."/>
            <person name="Newman J.D."/>
        </authorList>
    </citation>
    <scope>NUCLEOTIDE SEQUENCE [LARGE SCALE GENOMIC DNA]</scope>
    <source>
        <strain evidence="2 3">CTM</strain>
    </source>
</reference>
<dbReference type="AlphaFoldDB" id="A0A086BI91"/>
<sequence length="221" mass="24533">MKYFNKKALSFVVAGTSMMSVQLHAQFLGGRRLKDNEEGPKGQFMIYGSFDYSKTNAPSSSNSSVGTSANAGVPIGIGYFFNNNDVIGINYAYAQNVSDHRTIYKQNEAGIWYSPSVTLGKYFALIGQVDAHYVWGQKLSDSSDAMNNFTGYRLRAYPLFAIFLGGGWALKFKFAELSMLQTKTKQEGWTKTYVAGISASTFGVGISKNIDFRKKNKDHDY</sequence>
<comment type="caution">
    <text evidence="2">The sequence shown here is derived from an EMBL/GenBank/DDBJ whole genome shotgun (WGS) entry which is preliminary data.</text>
</comment>
<accession>A0A086BI91</accession>